<dbReference type="Gene3D" id="3.50.50.60">
    <property type="entry name" value="FAD/NAD(P)-binding domain"/>
    <property type="match status" value="2"/>
</dbReference>
<keyword evidence="5" id="KW-0378">Hydrolase</keyword>
<dbReference type="InterPro" id="IPR012132">
    <property type="entry name" value="GMC_OxRdtase"/>
</dbReference>
<comment type="subcellular location">
    <subcellularLocation>
        <location evidence="1">Membrane</location>
        <topology evidence="1">Multi-pass membrane protein</topology>
    </subcellularLocation>
</comment>
<evidence type="ECO:0000313" key="11">
    <source>
        <dbReference type="EMBL" id="KAF4637079.1"/>
    </source>
</evidence>
<dbReference type="InterPro" id="IPR000172">
    <property type="entry name" value="GMC_OxRdtase_N"/>
</dbReference>
<keyword evidence="4" id="KW-0812">Transmembrane</keyword>
<keyword evidence="6" id="KW-1133">Transmembrane helix</keyword>
<evidence type="ECO:0000256" key="6">
    <source>
        <dbReference type="ARBA" id="ARBA00022989"/>
    </source>
</evidence>
<dbReference type="PANTHER" id="PTHR11552">
    <property type="entry name" value="GLUCOSE-METHANOL-CHOLINE GMC OXIDOREDUCTASE"/>
    <property type="match status" value="1"/>
</dbReference>
<dbReference type="OrthoDB" id="269227at2759"/>
<keyword evidence="8" id="KW-0106">Calcium</keyword>
<dbReference type="SUPFAM" id="SSF51905">
    <property type="entry name" value="FAD/NAD(P)-binding domain"/>
    <property type="match status" value="1"/>
</dbReference>
<evidence type="ECO:0000256" key="7">
    <source>
        <dbReference type="ARBA" id="ARBA00023136"/>
    </source>
</evidence>
<dbReference type="PROSITE" id="PS00624">
    <property type="entry name" value="GMC_OXRED_2"/>
    <property type="match status" value="1"/>
</dbReference>
<dbReference type="GO" id="GO:0016811">
    <property type="term" value="F:hydrolase activity, acting on carbon-nitrogen (but not peptide) bonds, in linear amides"/>
    <property type="evidence" value="ECO:0007669"/>
    <property type="project" value="InterPro"/>
</dbReference>
<evidence type="ECO:0000313" key="12">
    <source>
        <dbReference type="Proteomes" id="UP000566819"/>
    </source>
</evidence>
<dbReference type="GO" id="GO:0006672">
    <property type="term" value="P:ceramide metabolic process"/>
    <property type="evidence" value="ECO:0007669"/>
    <property type="project" value="InterPro"/>
</dbReference>
<dbReference type="GO" id="GO:0046872">
    <property type="term" value="F:metal ion binding"/>
    <property type="evidence" value="ECO:0007669"/>
    <property type="project" value="UniProtKB-KW"/>
</dbReference>
<evidence type="ECO:0000256" key="9">
    <source>
        <dbReference type="PIRSR" id="PIRSR608901-2"/>
    </source>
</evidence>
<feature type="binding site" evidence="8">
    <location>
        <position position="45"/>
    </location>
    <ligand>
        <name>Ca(2+)</name>
        <dbReference type="ChEBI" id="CHEBI:29108"/>
    </ligand>
</feature>
<name>A0A8H4WAP3_9HELO</name>
<proteinExistence type="inferred from homology"/>
<feature type="domain" description="Glucose-methanol-choline oxidoreductase N-terminal" evidence="10">
    <location>
        <begin position="588"/>
        <end position="602"/>
    </location>
</feature>
<gene>
    <name evidence="11" type="ORF">G7Y89_g982</name>
</gene>
<dbReference type="Pfam" id="PF00732">
    <property type="entry name" value="GMC_oxred_N"/>
    <property type="match status" value="1"/>
</dbReference>
<keyword evidence="9" id="KW-0862">Zinc</keyword>
<dbReference type="InterPro" id="IPR036188">
    <property type="entry name" value="FAD/NAD-bd_sf"/>
</dbReference>
<evidence type="ECO:0000256" key="4">
    <source>
        <dbReference type="ARBA" id="ARBA00022692"/>
    </source>
</evidence>
<comment type="similarity">
    <text evidence="2">Belongs to the alkaline ceramidase family.</text>
</comment>
<dbReference type="SUPFAM" id="SSF54373">
    <property type="entry name" value="FAD-linked reductases, C-terminal domain"/>
    <property type="match status" value="1"/>
</dbReference>
<dbReference type="PANTHER" id="PTHR11552:SF80">
    <property type="entry name" value="GMC OXIDOREDUCTASE"/>
    <property type="match status" value="1"/>
</dbReference>
<comment type="cofactor">
    <cofactor evidence="9">
        <name>Zn(2+)</name>
        <dbReference type="ChEBI" id="CHEBI:29105"/>
    </cofactor>
</comment>
<organism evidence="11 12">
    <name type="scientific">Cudoniella acicularis</name>
    <dbReference type="NCBI Taxonomy" id="354080"/>
    <lineage>
        <taxon>Eukaryota</taxon>
        <taxon>Fungi</taxon>
        <taxon>Dikarya</taxon>
        <taxon>Ascomycota</taxon>
        <taxon>Pezizomycotina</taxon>
        <taxon>Leotiomycetes</taxon>
        <taxon>Helotiales</taxon>
        <taxon>Tricladiaceae</taxon>
        <taxon>Cudoniella</taxon>
    </lineage>
</organism>
<keyword evidence="8" id="KW-0479">Metal-binding</keyword>
<accession>A0A8H4WAP3</accession>
<sequence length="861" mass="94288">MNFYLASEGGYKPAWGPPTSTLKYVVQNSRNFLPLLIYIFDSFCEVDYEFTPYIAELFNTLTNIAYSKSSLPIPILHPITPHQVILGIRGILNHHALIPTASLFNLKTIGPKLPYLALINLGLASSLFHSSLKYGTQMCDEFSMLIATFIVFYRLLSFSQSTFSPRFLLVDMSACNTLRSLREQIGMPWAALLEMHGYWHILTGIGVYIFMVLVECLAVERKSDIAADGLRVSTHPTFKMSPPNPLLSALGKISHLLSLTLFLTSIFTSPASAATDTYDYIVIGSGPGGGPLASNLARANYTVLLLDAGDQSVQGTDGQYPPSITWDFFVKHYEDKERTMKFSHLTWRRADGSYWVGRDNPPSDAKLLGVYYPRGATVGGSSMINEMCTFLPSESDWDYIVQVTGDKSWSAANMRKIFMQIEHNNYLPKNTSGHGFDGYFQVGLEKPNKLQNPGLQVVQAIAASLGKDPSKVLDMVKTDPNGDDPKRDQTEGIFGLPRHVKPNFERFSARDYIVDTLNAKFPLTLQMNALATRVLFGNSTKCGAKPRATGVEYLQGTSLYKGDSRYVSSNKGVLKQAIARKEVIISGGAFNSPQLLMLSGIGPQDQLKQFNISVVVNSPGVGNNLMDNQEMPVVGQVTTSGSGMPGGCTMLKTKHAAYDERDILVFGGPFVFRGFWPANQTNTALPQDAIGTYGMSMVKMHPQNHLGTVKLVSSNPQDMPEINFNHFAEGKEIDMGAMKDTIAWARKVYGNVSTPTGPVQLLEPPCPAGVDANGACGKADEDWITAQTFGHHPTSTCAIGNDTNPNAVLDSRFRVRGVSGLRVVDASTFPRIPGSFPVVATFMVSQKATNTLLEDAKLDQC</sequence>
<dbReference type="GO" id="GO:0050660">
    <property type="term" value="F:flavin adenine dinucleotide binding"/>
    <property type="evidence" value="ECO:0007669"/>
    <property type="project" value="InterPro"/>
</dbReference>
<protein>
    <recommendedName>
        <fullName evidence="10">Glucose-methanol-choline oxidoreductase N-terminal domain-containing protein</fullName>
    </recommendedName>
</protein>
<feature type="binding site" evidence="8">
    <location>
        <position position="56"/>
    </location>
    <ligand>
        <name>Ca(2+)</name>
        <dbReference type="ChEBI" id="CHEBI:29108"/>
    </ligand>
</feature>
<dbReference type="Gene3D" id="3.30.560.10">
    <property type="entry name" value="Glucose Oxidase, domain 3"/>
    <property type="match status" value="1"/>
</dbReference>
<dbReference type="Pfam" id="PF05875">
    <property type="entry name" value="Ceramidase"/>
    <property type="match status" value="2"/>
</dbReference>
<reference evidence="11 12" key="1">
    <citation type="submission" date="2020-03" db="EMBL/GenBank/DDBJ databases">
        <title>Draft Genome Sequence of Cudoniella acicularis.</title>
        <authorList>
            <person name="Buettner E."/>
            <person name="Kellner H."/>
        </authorList>
    </citation>
    <scope>NUCLEOTIDE SEQUENCE [LARGE SCALE GENOMIC DNA]</scope>
    <source>
        <strain evidence="11 12">DSM 108380</strain>
    </source>
</reference>
<dbReference type="Pfam" id="PF05199">
    <property type="entry name" value="GMC_oxred_C"/>
    <property type="match status" value="1"/>
</dbReference>
<evidence type="ECO:0000256" key="3">
    <source>
        <dbReference type="ARBA" id="ARBA00010790"/>
    </source>
</evidence>
<dbReference type="GO" id="GO:0016020">
    <property type="term" value="C:membrane"/>
    <property type="evidence" value="ECO:0007669"/>
    <property type="project" value="UniProtKB-SubCell"/>
</dbReference>
<evidence type="ECO:0000256" key="2">
    <source>
        <dbReference type="ARBA" id="ARBA00009780"/>
    </source>
</evidence>
<dbReference type="EMBL" id="JAAMPI010000036">
    <property type="protein sequence ID" value="KAF4637079.1"/>
    <property type="molecule type" value="Genomic_DNA"/>
</dbReference>
<comment type="similarity">
    <text evidence="3">Belongs to the GMC oxidoreductase family.</text>
</comment>
<keyword evidence="7" id="KW-0472">Membrane</keyword>
<dbReference type="GO" id="GO:0016614">
    <property type="term" value="F:oxidoreductase activity, acting on CH-OH group of donors"/>
    <property type="evidence" value="ECO:0007669"/>
    <property type="project" value="InterPro"/>
</dbReference>
<evidence type="ECO:0000256" key="1">
    <source>
        <dbReference type="ARBA" id="ARBA00004141"/>
    </source>
</evidence>
<dbReference type="Proteomes" id="UP000566819">
    <property type="component" value="Unassembled WGS sequence"/>
</dbReference>
<dbReference type="InterPro" id="IPR007867">
    <property type="entry name" value="GMC_OxRtase_C"/>
</dbReference>
<dbReference type="AlphaFoldDB" id="A0A8H4WAP3"/>
<keyword evidence="12" id="KW-1185">Reference proteome</keyword>
<evidence type="ECO:0000256" key="8">
    <source>
        <dbReference type="PIRSR" id="PIRSR608901-1"/>
    </source>
</evidence>
<dbReference type="InterPro" id="IPR008901">
    <property type="entry name" value="ACER"/>
</dbReference>
<feature type="binding site" evidence="9">
    <location>
        <position position="129"/>
    </location>
    <ligand>
        <name>Zn(2+)</name>
        <dbReference type="ChEBI" id="CHEBI:29105"/>
        <note>catalytic</note>
    </ligand>
</feature>
<comment type="caution">
    <text evidence="11">The sequence shown here is derived from an EMBL/GenBank/DDBJ whole genome shotgun (WGS) entry which is preliminary data.</text>
</comment>
<evidence type="ECO:0000256" key="5">
    <source>
        <dbReference type="ARBA" id="ARBA00022801"/>
    </source>
</evidence>
<evidence type="ECO:0000259" key="10">
    <source>
        <dbReference type="PROSITE" id="PS00624"/>
    </source>
</evidence>